<keyword evidence="1" id="KW-0812">Transmembrane</keyword>
<dbReference type="AlphaFoldDB" id="A0A562TDI9"/>
<accession>A0A562TDI9</accession>
<dbReference type="Gene3D" id="1.25.40.10">
    <property type="entry name" value="Tetratricopeptide repeat domain"/>
    <property type="match status" value="1"/>
</dbReference>
<protein>
    <recommendedName>
        <fullName evidence="4">Tetratricopeptide repeat protein</fullName>
    </recommendedName>
</protein>
<keyword evidence="1" id="KW-1133">Transmembrane helix</keyword>
<keyword evidence="3" id="KW-1185">Reference proteome</keyword>
<name>A0A562TDI9_CHIJA</name>
<proteinExistence type="predicted"/>
<dbReference type="InterPro" id="IPR019734">
    <property type="entry name" value="TPR_rpt"/>
</dbReference>
<feature type="transmembrane region" description="Helical" evidence="1">
    <location>
        <begin position="49"/>
        <end position="67"/>
    </location>
</feature>
<dbReference type="SUPFAM" id="SSF48452">
    <property type="entry name" value="TPR-like"/>
    <property type="match status" value="1"/>
</dbReference>
<evidence type="ECO:0008006" key="4">
    <source>
        <dbReference type="Google" id="ProtNLM"/>
    </source>
</evidence>
<evidence type="ECO:0000313" key="2">
    <source>
        <dbReference type="EMBL" id="TWI91579.1"/>
    </source>
</evidence>
<dbReference type="InterPro" id="IPR011990">
    <property type="entry name" value="TPR-like_helical_dom_sf"/>
</dbReference>
<reference evidence="2 3" key="1">
    <citation type="journal article" date="2013" name="Stand. Genomic Sci.">
        <title>Genomic Encyclopedia of Type Strains, Phase I: The one thousand microbial genomes (KMG-I) project.</title>
        <authorList>
            <person name="Kyrpides N.C."/>
            <person name="Woyke T."/>
            <person name="Eisen J.A."/>
            <person name="Garrity G."/>
            <person name="Lilburn T.G."/>
            <person name="Beck B.J."/>
            <person name="Whitman W.B."/>
            <person name="Hugenholtz P."/>
            <person name="Klenk H.P."/>
        </authorList>
    </citation>
    <scope>NUCLEOTIDE SEQUENCE [LARGE SCALE GENOMIC DNA]</scope>
    <source>
        <strain evidence="2 3">DSM 13484</strain>
    </source>
</reference>
<comment type="caution">
    <text evidence="2">The sequence shown here is derived from an EMBL/GenBank/DDBJ whole genome shotgun (WGS) entry which is preliminary data.</text>
</comment>
<dbReference type="RefSeq" id="WP_145710725.1">
    <property type="nucleotide sequence ID" value="NZ_BAAAFY010000001.1"/>
</dbReference>
<keyword evidence="1" id="KW-0472">Membrane</keyword>
<sequence length="346" mass="38693">MEVNETSPVPNGENACIKCSSPQYEEGYQAKLCRECRQELSRYPVKKSVVWAAIGVGILVIVSLYKFPSSFSAELSYERAVKLEKQHKYMSAEKELRKTLQLYPEYLAGSAHFMLAAFYNDRLLAADSALEHWAGVSSKDNEELISQVNDVLSARNYYFFEDSTFAVLYDSLGATPAAAKAALLEYTQAHPKDVLASFLLANAYYSEADYANTDKVCETLLKNAPDFHPVYSLLAASYREQKKYDEATGICNKLLRRNSESVAGNISLIKILLKQKQDQQALQRAQAIYALAPDDPQVLAALILVCHFNHRQKERDQLLATLKQSADTSGLAATLDIIQGKITYRD</sequence>
<dbReference type="Pfam" id="PF14559">
    <property type="entry name" value="TPR_19"/>
    <property type="match status" value="1"/>
</dbReference>
<dbReference type="SMART" id="SM00028">
    <property type="entry name" value="TPR"/>
    <property type="match status" value="4"/>
</dbReference>
<evidence type="ECO:0000313" key="3">
    <source>
        <dbReference type="Proteomes" id="UP000316778"/>
    </source>
</evidence>
<organism evidence="2 3">
    <name type="scientific">Chitinophaga japonensis</name>
    <name type="common">Flexibacter japonensis</name>
    <dbReference type="NCBI Taxonomy" id="104662"/>
    <lineage>
        <taxon>Bacteria</taxon>
        <taxon>Pseudomonadati</taxon>
        <taxon>Bacteroidota</taxon>
        <taxon>Chitinophagia</taxon>
        <taxon>Chitinophagales</taxon>
        <taxon>Chitinophagaceae</taxon>
        <taxon>Chitinophaga</taxon>
    </lineage>
</organism>
<dbReference type="OrthoDB" id="657771at2"/>
<evidence type="ECO:0000256" key="1">
    <source>
        <dbReference type="SAM" id="Phobius"/>
    </source>
</evidence>
<dbReference type="Proteomes" id="UP000316778">
    <property type="component" value="Unassembled WGS sequence"/>
</dbReference>
<gene>
    <name evidence="2" type="ORF">LX66_0952</name>
</gene>
<dbReference type="EMBL" id="VLLG01000002">
    <property type="protein sequence ID" value="TWI91579.1"/>
    <property type="molecule type" value="Genomic_DNA"/>
</dbReference>